<organism evidence="1 2">
    <name type="scientific">Phytophthora cactorum</name>
    <dbReference type="NCBI Taxonomy" id="29920"/>
    <lineage>
        <taxon>Eukaryota</taxon>
        <taxon>Sar</taxon>
        <taxon>Stramenopiles</taxon>
        <taxon>Oomycota</taxon>
        <taxon>Peronosporomycetes</taxon>
        <taxon>Peronosporales</taxon>
        <taxon>Peronosporaceae</taxon>
        <taxon>Phytophthora</taxon>
    </lineage>
</organism>
<gene>
    <name evidence="1" type="ORF">JG687_00014629</name>
</gene>
<feature type="non-terminal residue" evidence="1">
    <location>
        <position position="1"/>
    </location>
</feature>
<protein>
    <submittedName>
        <fullName evidence="1">Uncharacterized protein</fullName>
    </submittedName>
</protein>
<proteinExistence type="predicted"/>
<accession>A0A8T1TVL9</accession>
<reference evidence="1" key="1">
    <citation type="submission" date="2021-01" db="EMBL/GenBank/DDBJ databases">
        <title>Phytophthora aleatoria, a newly-described species from Pinus radiata is distinct from Phytophthora cactorum isolates based on comparative genomics.</title>
        <authorList>
            <person name="Mcdougal R."/>
            <person name="Panda P."/>
            <person name="Williams N."/>
            <person name="Studholme D.J."/>
        </authorList>
    </citation>
    <scope>NUCLEOTIDE SEQUENCE</scope>
    <source>
        <strain evidence="1">NZFS 3830</strain>
    </source>
</reference>
<name>A0A8T1TVL9_9STRA</name>
<evidence type="ECO:0000313" key="1">
    <source>
        <dbReference type="EMBL" id="KAG6949787.1"/>
    </source>
</evidence>
<sequence length="76" mass="8426">DPIHRKAVVTAPDLGILRRLFATSRGWAKGFLGRYRLVFGAKTLQSQIKPDGAIKVLQDFNVQLKLMMAEVGVDMA</sequence>
<comment type="caution">
    <text evidence="1">The sequence shown here is derived from an EMBL/GenBank/DDBJ whole genome shotgun (WGS) entry which is preliminary data.</text>
</comment>
<dbReference type="AlphaFoldDB" id="A0A8T1TVL9"/>
<dbReference type="EMBL" id="JAENGZ010001205">
    <property type="protein sequence ID" value="KAG6949787.1"/>
    <property type="molecule type" value="Genomic_DNA"/>
</dbReference>
<evidence type="ECO:0000313" key="2">
    <source>
        <dbReference type="Proteomes" id="UP000688947"/>
    </source>
</evidence>
<dbReference type="Proteomes" id="UP000688947">
    <property type="component" value="Unassembled WGS sequence"/>
</dbReference>
<dbReference type="OrthoDB" id="115958at2759"/>